<dbReference type="PANTHER" id="PTHR35675">
    <property type="entry name" value="HYPOTHETICAL PROTEIN LOC100362216"/>
    <property type="match status" value="1"/>
</dbReference>
<dbReference type="PANTHER" id="PTHR35675:SF1">
    <property type="entry name" value="RIKEN CDNA 2810459M11 GENE"/>
    <property type="match status" value="1"/>
</dbReference>
<protein>
    <recommendedName>
        <fullName evidence="1">C2orf72-like C-terminal domain-containing protein</fullName>
    </recommendedName>
</protein>
<dbReference type="InterPro" id="IPR027868">
    <property type="entry name" value="C2orf72-like_C"/>
</dbReference>
<evidence type="ECO:0000313" key="3">
    <source>
        <dbReference type="Proteomes" id="UP000694424"/>
    </source>
</evidence>
<keyword evidence="3" id="KW-1185">Reference proteome</keyword>
<dbReference type="AlphaFoldDB" id="A0A8B9QLV5"/>
<dbReference type="Proteomes" id="UP000694424">
    <property type="component" value="Unplaced"/>
</dbReference>
<sequence length="277" mass="31683">MASEQPGEPTAYSLVEPTHWELLNLLDTVGQRNGRLLVMEMDDAHERSPLVLMDFAQDLFGAVDLRAKLQQKEMTEEEQEPQPQPQLAFMLWQATTLKQLVQWDHLDETLWNLRSLFPSMPAVLVLVVIQPDPQRQPEQTVEALRRMQCLLDGAFQELVVEAAVYSPGQPDGILEVERAACRALREVLKGREGRETERGQLPLDFRLSQNWDSKRQRKVRSKTTSFQQRAWMQGSLVHSSHQHRAPEVPWGCLQSQDGGRAKFAACSRLLARTPQTR</sequence>
<reference evidence="2" key="1">
    <citation type="submission" date="2025-08" db="UniProtKB">
        <authorList>
            <consortium name="Ensembl"/>
        </authorList>
    </citation>
    <scope>IDENTIFICATION</scope>
</reference>
<proteinExistence type="predicted"/>
<name>A0A8B9QLV5_APTOW</name>
<organism evidence="2 3">
    <name type="scientific">Apteryx owenii</name>
    <name type="common">Little spotted kiwi</name>
    <dbReference type="NCBI Taxonomy" id="8824"/>
    <lineage>
        <taxon>Eukaryota</taxon>
        <taxon>Metazoa</taxon>
        <taxon>Chordata</taxon>
        <taxon>Craniata</taxon>
        <taxon>Vertebrata</taxon>
        <taxon>Euteleostomi</taxon>
        <taxon>Archelosauria</taxon>
        <taxon>Archosauria</taxon>
        <taxon>Dinosauria</taxon>
        <taxon>Saurischia</taxon>
        <taxon>Theropoda</taxon>
        <taxon>Coelurosauria</taxon>
        <taxon>Aves</taxon>
        <taxon>Palaeognathae</taxon>
        <taxon>Apterygiformes</taxon>
        <taxon>Apterygidae</taxon>
        <taxon>Apteryx</taxon>
    </lineage>
</organism>
<accession>A0A8B9QLV5</accession>
<feature type="domain" description="C2orf72-like C-terminal" evidence="1">
    <location>
        <begin position="138"/>
        <end position="236"/>
    </location>
</feature>
<reference evidence="2" key="2">
    <citation type="submission" date="2025-09" db="UniProtKB">
        <authorList>
            <consortium name="Ensembl"/>
        </authorList>
    </citation>
    <scope>IDENTIFICATION</scope>
</reference>
<dbReference type="Pfam" id="PF15443">
    <property type="entry name" value="DUF4630"/>
    <property type="match status" value="1"/>
</dbReference>
<dbReference type="Ensembl" id="ENSAOWT00000030849.1">
    <property type="protein sequence ID" value="ENSAOWP00000027227.1"/>
    <property type="gene ID" value="ENSAOWG00000018344.1"/>
</dbReference>
<evidence type="ECO:0000313" key="2">
    <source>
        <dbReference type="Ensembl" id="ENSAOWP00000027227.1"/>
    </source>
</evidence>
<evidence type="ECO:0000259" key="1">
    <source>
        <dbReference type="Pfam" id="PF15443"/>
    </source>
</evidence>